<dbReference type="GO" id="GO:0016987">
    <property type="term" value="F:sigma factor activity"/>
    <property type="evidence" value="ECO:0007669"/>
    <property type="project" value="UniProtKB-KW"/>
</dbReference>
<dbReference type="InterPro" id="IPR013325">
    <property type="entry name" value="RNA_pol_sigma_r2"/>
</dbReference>
<dbReference type="EMBL" id="OAOP01000005">
    <property type="protein sequence ID" value="SNX71394.1"/>
    <property type="molecule type" value="Genomic_DNA"/>
</dbReference>
<dbReference type="Gene3D" id="1.10.10.10">
    <property type="entry name" value="Winged helix-like DNA-binding domain superfamily/Winged helix DNA-binding domain"/>
    <property type="match status" value="1"/>
</dbReference>
<dbReference type="GO" id="GO:0006352">
    <property type="term" value="P:DNA-templated transcription initiation"/>
    <property type="evidence" value="ECO:0007669"/>
    <property type="project" value="InterPro"/>
</dbReference>
<keyword evidence="2" id="KW-0805">Transcription regulation</keyword>
<keyword evidence="3" id="KW-0731">Sigma factor</keyword>
<evidence type="ECO:0000313" key="8">
    <source>
        <dbReference type="Proteomes" id="UP000219546"/>
    </source>
</evidence>
<evidence type="ECO:0000256" key="3">
    <source>
        <dbReference type="ARBA" id="ARBA00023082"/>
    </source>
</evidence>
<organism evidence="7 8">
    <name type="scientific">Bacillus oleivorans</name>
    <dbReference type="NCBI Taxonomy" id="1448271"/>
    <lineage>
        <taxon>Bacteria</taxon>
        <taxon>Bacillati</taxon>
        <taxon>Bacillota</taxon>
        <taxon>Bacilli</taxon>
        <taxon>Bacillales</taxon>
        <taxon>Bacillaceae</taxon>
        <taxon>Bacillus</taxon>
    </lineage>
</organism>
<comment type="similarity">
    <text evidence="1">Belongs to the sigma-70 factor family. ECF subfamily.</text>
</comment>
<accession>A0A285CV37</accession>
<dbReference type="InterPro" id="IPR013249">
    <property type="entry name" value="RNA_pol_sigma70_r4_t2"/>
</dbReference>
<dbReference type="Pfam" id="PF08281">
    <property type="entry name" value="Sigma70_r4_2"/>
    <property type="match status" value="1"/>
</dbReference>
<dbReference type="PANTHER" id="PTHR43133:SF51">
    <property type="entry name" value="RNA POLYMERASE SIGMA FACTOR"/>
    <property type="match status" value="1"/>
</dbReference>
<evidence type="ECO:0000313" key="7">
    <source>
        <dbReference type="EMBL" id="SNX71394.1"/>
    </source>
</evidence>
<dbReference type="InterPro" id="IPR039425">
    <property type="entry name" value="RNA_pol_sigma-70-like"/>
</dbReference>
<reference evidence="7 8" key="1">
    <citation type="submission" date="2017-08" db="EMBL/GenBank/DDBJ databases">
        <authorList>
            <person name="de Groot N.N."/>
        </authorList>
    </citation>
    <scope>NUCLEOTIDE SEQUENCE [LARGE SCALE GENOMIC DNA]</scope>
    <source>
        <strain evidence="7 8">JC228</strain>
    </source>
</reference>
<dbReference type="SUPFAM" id="SSF88946">
    <property type="entry name" value="Sigma2 domain of RNA polymerase sigma factors"/>
    <property type="match status" value="1"/>
</dbReference>
<evidence type="ECO:0000256" key="4">
    <source>
        <dbReference type="ARBA" id="ARBA00023163"/>
    </source>
</evidence>
<dbReference type="Gene3D" id="1.10.1740.10">
    <property type="match status" value="1"/>
</dbReference>
<name>A0A285CV37_9BACI</name>
<evidence type="ECO:0000259" key="6">
    <source>
        <dbReference type="Pfam" id="PF08281"/>
    </source>
</evidence>
<dbReference type="RefSeq" id="WP_097158968.1">
    <property type="nucleotide sequence ID" value="NZ_JBEPMQ010000004.1"/>
</dbReference>
<dbReference type="InterPro" id="IPR036388">
    <property type="entry name" value="WH-like_DNA-bd_sf"/>
</dbReference>
<proteinExistence type="inferred from homology"/>
<dbReference type="OrthoDB" id="188761at2"/>
<dbReference type="NCBIfam" id="TIGR02937">
    <property type="entry name" value="sigma70-ECF"/>
    <property type="match status" value="1"/>
</dbReference>
<protein>
    <submittedName>
        <fullName evidence="7">RNA polymerase sigma factor (Sigma-70 family)</fullName>
    </submittedName>
</protein>
<sequence>MKSGLVSHTPIKEESVLFQEKQDNKVLVEKARRGDQEAFSELVRRHRAKAHGWAYSVTQDSFLAEDIVQEALFRAFLKLGTLLDTNKFTPWLRQIVRNQAYMKIRNSQPYKKEQPFTSIEPSKHPSPSDIDWGDIDHILFYLSYSASEKTKKENPEEYMLRYSVIEGIRSLLHCLSLRERRIFEAYFFEDLNPIEIAKLFETSKANVYNTISRSRAKVQKERIRLCIREYVEKRSSLGQPKRKILAKPDI</sequence>
<gene>
    <name evidence="7" type="ORF">SAMN05877753_105156</name>
</gene>
<evidence type="ECO:0000256" key="2">
    <source>
        <dbReference type="ARBA" id="ARBA00023015"/>
    </source>
</evidence>
<dbReference type="PANTHER" id="PTHR43133">
    <property type="entry name" value="RNA POLYMERASE ECF-TYPE SIGMA FACTO"/>
    <property type="match status" value="1"/>
</dbReference>
<dbReference type="InterPro" id="IPR007627">
    <property type="entry name" value="RNA_pol_sigma70_r2"/>
</dbReference>
<feature type="domain" description="RNA polymerase sigma-70 region 2" evidence="5">
    <location>
        <begin position="42"/>
        <end position="107"/>
    </location>
</feature>
<dbReference type="InterPro" id="IPR014284">
    <property type="entry name" value="RNA_pol_sigma-70_dom"/>
</dbReference>
<dbReference type="InterPro" id="IPR013324">
    <property type="entry name" value="RNA_pol_sigma_r3/r4-like"/>
</dbReference>
<dbReference type="Pfam" id="PF04542">
    <property type="entry name" value="Sigma70_r2"/>
    <property type="match status" value="1"/>
</dbReference>
<evidence type="ECO:0000256" key="1">
    <source>
        <dbReference type="ARBA" id="ARBA00010641"/>
    </source>
</evidence>
<evidence type="ECO:0000259" key="5">
    <source>
        <dbReference type="Pfam" id="PF04542"/>
    </source>
</evidence>
<dbReference type="AlphaFoldDB" id="A0A285CV37"/>
<dbReference type="GO" id="GO:0003677">
    <property type="term" value="F:DNA binding"/>
    <property type="evidence" value="ECO:0007669"/>
    <property type="project" value="InterPro"/>
</dbReference>
<feature type="domain" description="RNA polymerase sigma factor 70 region 4 type 2" evidence="6">
    <location>
        <begin position="168"/>
        <end position="217"/>
    </location>
</feature>
<keyword evidence="8" id="KW-1185">Reference proteome</keyword>
<dbReference type="Proteomes" id="UP000219546">
    <property type="component" value="Unassembled WGS sequence"/>
</dbReference>
<keyword evidence="4" id="KW-0804">Transcription</keyword>
<dbReference type="SUPFAM" id="SSF88659">
    <property type="entry name" value="Sigma3 and sigma4 domains of RNA polymerase sigma factors"/>
    <property type="match status" value="1"/>
</dbReference>